<dbReference type="SUPFAM" id="SSF46894">
    <property type="entry name" value="C-terminal effector domain of the bipartite response regulators"/>
    <property type="match status" value="1"/>
</dbReference>
<evidence type="ECO:0000256" key="1">
    <source>
        <dbReference type="ARBA" id="ARBA00005820"/>
    </source>
</evidence>
<dbReference type="Pfam" id="PF03704">
    <property type="entry name" value="BTAD"/>
    <property type="match status" value="1"/>
</dbReference>
<dbReference type="Proteomes" id="UP000295418">
    <property type="component" value="Unassembled WGS sequence"/>
</dbReference>
<dbReference type="Gene3D" id="3.40.50.2300">
    <property type="match status" value="1"/>
</dbReference>
<evidence type="ECO:0000259" key="7">
    <source>
        <dbReference type="PROSITE" id="PS50110"/>
    </source>
</evidence>
<dbReference type="InterPro" id="IPR051677">
    <property type="entry name" value="AfsR-DnrI-RedD_regulator"/>
</dbReference>
<dbReference type="OrthoDB" id="3190595at2"/>
<organism evidence="8 9">
    <name type="scientific">Paenibacillus albiflavus</name>
    <dbReference type="NCBI Taxonomy" id="2545760"/>
    <lineage>
        <taxon>Bacteria</taxon>
        <taxon>Bacillati</taxon>
        <taxon>Bacillota</taxon>
        <taxon>Bacilli</taxon>
        <taxon>Bacillales</taxon>
        <taxon>Paenibacillaceae</taxon>
        <taxon>Paenibacillus</taxon>
    </lineage>
</organism>
<evidence type="ECO:0000256" key="5">
    <source>
        <dbReference type="ARBA" id="ARBA00023163"/>
    </source>
</evidence>
<dbReference type="GO" id="GO:0000160">
    <property type="term" value="P:phosphorelay signal transduction system"/>
    <property type="evidence" value="ECO:0007669"/>
    <property type="project" value="UniProtKB-KW"/>
</dbReference>
<dbReference type="PANTHER" id="PTHR35807">
    <property type="entry name" value="TRANSCRIPTIONAL REGULATOR REDD-RELATED"/>
    <property type="match status" value="1"/>
</dbReference>
<dbReference type="AlphaFoldDB" id="A0A4V2WNS8"/>
<evidence type="ECO:0000256" key="6">
    <source>
        <dbReference type="PROSITE-ProRule" id="PRU00169"/>
    </source>
</evidence>
<dbReference type="PROSITE" id="PS50110">
    <property type="entry name" value="RESPONSE_REGULATORY"/>
    <property type="match status" value="1"/>
</dbReference>
<keyword evidence="6" id="KW-0597">Phosphoprotein</keyword>
<reference evidence="8 9" key="1">
    <citation type="submission" date="2019-03" db="EMBL/GenBank/DDBJ databases">
        <authorList>
            <person name="Kim M.K.M."/>
        </authorList>
    </citation>
    <scope>NUCLEOTIDE SEQUENCE [LARGE SCALE GENOMIC DNA]</scope>
    <source>
        <strain evidence="8 9">18JY21-1</strain>
    </source>
</reference>
<keyword evidence="9" id="KW-1185">Reference proteome</keyword>
<dbReference type="GO" id="GO:0006355">
    <property type="term" value="P:regulation of DNA-templated transcription"/>
    <property type="evidence" value="ECO:0007669"/>
    <property type="project" value="InterPro"/>
</dbReference>
<keyword evidence="5" id="KW-0804">Transcription</keyword>
<protein>
    <submittedName>
        <fullName evidence="8">Response regulator</fullName>
    </submittedName>
</protein>
<dbReference type="GO" id="GO:0003677">
    <property type="term" value="F:DNA binding"/>
    <property type="evidence" value="ECO:0007669"/>
    <property type="project" value="UniProtKB-KW"/>
</dbReference>
<evidence type="ECO:0000256" key="4">
    <source>
        <dbReference type="ARBA" id="ARBA00023125"/>
    </source>
</evidence>
<name>A0A4V2WNS8_9BACL</name>
<dbReference type="Gene3D" id="1.10.10.10">
    <property type="entry name" value="Winged helix-like DNA-binding domain superfamily/Winged helix DNA-binding domain"/>
    <property type="match status" value="1"/>
</dbReference>
<dbReference type="EMBL" id="SKFG01000012">
    <property type="protein sequence ID" value="TCZ76592.1"/>
    <property type="molecule type" value="Genomic_DNA"/>
</dbReference>
<keyword evidence="3" id="KW-0805">Transcription regulation</keyword>
<dbReference type="InterPro" id="IPR001789">
    <property type="entry name" value="Sig_transdc_resp-reg_receiver"/>
</dbReference>
<accession>A0A4V2WNS8</accession>
<dbReference type="Pfam" id="PF00072">
    <property type="entry name" value="Response_reg"/>
    <property type="match status" value="1"/>
</dbReference>
<dbReference type="PANTHER" id="PTHR35807:SF2">
    <property type="entry name" value="TRANSCRIPTIONAL ACTIVATOR DOMAIN"/>
    <property type="match status" value="1"/>
</dbReference>
<keyword evidence="2" id="KW-0902">Two-component regulatory system</keyword>
<dbReference type="InterPro" id="IPR011990">
    <property type="entry name" value="TPR-like_helical_dom_sf"/>
</dbReference>
<dbReference type="SUPFAM" id="SSF52172">
    <property type="entry name" value="CheY-like"/>
    <property type="match status" value="1"/>
</dbReference>
<dbReference type="SMART" id="SM00448">
    <property type="entry name" value="REC"/>
    <property type="match status" value="1"/>
</dbReference>
<dbReference type="InterPro" id="IPR005158">
    <property type="entry name" value="BTAD"/>
</dbReference>
<dbReference type="SMART" id="SM00862">
    <property type="entry name" value="Trans_reg_C"/>
    <property type="match status" value="1"/>
</dbReference>
<dbReference type="SMART" id="SM01043">
    <property type="entry name" value="BTAD"/>
    <property type="match status" value="1"/>
</dbReference>
<feature type="domain" description="Response regulatory" evidence="7">
    <location>
        <begin position="2"/>
        <end position="120"/>
    </location>
</feature>
<dbReference type="SUPFAM" id="SSF48452">
    <property type="entry name" value="TPR-like"/>
    <property type="match status" value="1"/>
</dbReference>
<evidence type="ECO:0000256" key="2">
    <source>
        <dbReference type="ARBA" id="ARBA00023012"/>
    </source>
</evidence>
<dbReference type="Gene3D" id="1.25.40.10">
    <property type="entry name" value="Tetratricopeptide repeat domain"/>
    <property type="match status" value="1"/>
</dbReference>
<dbReference type="InterPro" id="IPR011006">
    <property type="entry name" value="CheY-like_superfamily"/>
</dbReference>
<keyword evidence="4" id="KW-0238">DNA-binding</keyword>
<dbReference type="InterPro" id="IPR036388">
    <property type="entry name" value="WH-like_DNA-bd_sf"/>
</dbReference>
<gene>
    <name evidence="8" type="ORF">E0485_13445</name>
</gene>
<feature type="modified residue" description="4-aspartylphosphate" evidence="6">
    <location>
        <position position="57"/>
    </location>
</feature>
<dbReference type="InterPro" id="IPR001867">
    <property type="entry name" value="OmpR/PhoB-type_DNA-bd"/>
</dbReference>
<proteinExistence type="inferred from homology"/>
<evidence type="ECO:0000313" key="9">
    <source>
        <dbReference type="Proteomes" id="UP000295418"/>
    </source>
</evidence>
<sequence length="379" mass="44658">MRAIVVDDEWLALQKMKKLLEEQISSDYSLELVGGYQDSYSAIETASKETLDLAFIDIEMPELDGFELAERLLDVQPNLRIIFVTAYHEYAVKAFEVNALDYIMKPVHHDRLTKTLQRMIDSGNTGIAANKGTNRTMLCCLQNLHYVDQCGDTQPFPWKTLKAPELFAYLVHYRDKTVSKQSLIDLLWPDYDTEKATTQLHTAIYQIRKIIKTAGFDLEIKYKDEGYRLIWGEMRLDAEEWENSVRQLPPISSESVEKYQSIMVSYTGDFLEEHRYQWIEYEQERLRLIWLDPVKQLAEYYASLGQYTDAILLYQQIRERLPFAEDGYFGLMRVYDKLNYQLEVRKQYQLISDILQEEFDGEPSQELTEWYLEWSKGPN</sequence>
<comment type="caution">
    <text evidence="8">The sequence shown here is derived from an EMBL/GenBank/DDBJ whole genome shotgun (WGS) entry which is preliminary data.</text>
</comment>
<dbReference type="InterPro" id="IPR016032">
    <property type="entry name" value="Sig_transdc_resp-reg_C-effctor"/>
</dbReference>
<comment type="similarity">
    <text evidence="1">Belongs to the AfsR/DnrI/RedD regulatory family.</text>
</comment>
<evidence type="ECO:0000256" key="3">
    <source>
        <dbReference type="ARBA" id="ARBA00023015"/>
    </source>
</evidence>
<evidence type="ECO:0000313" key="8">
    <source>
        <dbReference type="EMBL" id="TCZ76592.1"/>
    </source>
</evidence>
<dbReference type="Pfam" id="PF00486">
    <property type="entry name" value="Trans_reg_C"/>
    <property type="match status" value="1"/>
</dbReference>